<reference evidence="1" key="1">
    <citation type="journal article" date="2016" name="BMC Biol.">
        <title>Parallel evolution of highly conserved plastid genome architecture in red seaweeds and seed plants.</title>
        <authorList>
            <person name="Lee J."/>
            <person name="Cho C.H."/>
            <person name="Park S.I."/>
            <person name="Choi J.W."/>
            <person name="Song H.S."/>
            <person name="West J.A."/>
            <person name="Bhattacharya D."/>
            <person name="Yoon H.S."/>
        </authorList>
    </citation>
    <scope>NUCLEOTIDE SEQUENCE</scope>
</reference>
<sequence length="645" mass="78319">MLLNQNKTSSYYINNWIHRLKISGYVNNLQVYLINRESIKYKILHVNTNNLIKKIIISKSRQLQIPKSLLIKYIEENLGFIYNYNKLQDSVNKIYSWYKQHGFEYVNINLIKYNNLGNVYININEGILRKIDLQCESKKYINRKYIAYIESRIKKELLILPGQTVNIKKIELGIQRLKEDKIISSCIYKILEYTNELVIMVNYSIYQDNIHYINDEDIRINKKKEVYIYNTIRHNKFILNQKYAKLLIHNFLLNLKIAYKILNKIIIFYHNSNQIDKHLDFTYVKFHTIQSYKNFIFDIKYFKNNTRLNLSISYPNYKSVNNWFINFLFQISNNEDLIYIVYPIQSIKIEYYPKLITHNHIYNGMLKFQGIHIKFHNNFINYIDLYESLDLMSKDTYVNLIYISRNNIYKTILKRNNRLLLYQILHKVIKQYIIKFNIAIKYSTFSITPYINSGTSFTCHINSLIYFLFSKLNIINLTNYMNQYMKMQYNRIFIIPKFVPLIKIYRNILILHAELYYPIIHQKYLDISFNHLKIFKSSSYIIQESHYNTVYLFDIQYHVFLNQYYSLYIFFNNTNKKYKKIQAQNHIHLYSSYQFYKYSTNVGYGVQLRIPITNIPLLRIEYCISNRDNSFFQLRIYSLHKEYNL</sequence>
<geneLocation type="plastid" evidence="1"/>
<evidence type="ECO:0008006" key="2">
    <source>
        <dbReference type="Google" id="ProtNLM"/>
    </source>
</evidence>
<proteinExistence type="predicted"/>
<protein>
    <recommendedName>
        <fullName evidence="2">POTRA domain-containing protein</fullName>
    </recommendedName>
</protein>
<gene>
    <name evidence="1" type="primary">ORF621</name>
    <name evidence="1" type="ORF">Riqu_055</name>
</gene>
<dbReference type="Gene3D" id="3.10.20.310">
    <property type="entry name" value="membrane protein fhac"/>
    <property type="match status" value="1"/>
</dbReference>
<dbReference type="EMBL" id="KX284710">
    <property type="protein sequence ID" value="AOM64534.1"/>
    <property type="molecule type" value="Genomic_DNA"/>
</dbReference>
<organism evidence="1">
    <name type="scientific">Riquetophycus sp</name>
    <dbReference type="NCBI Taxonomy" id="1897556"/>
    <lineage>
        <taxon>Eukaryota</taxon>
        <taxon>Rhodophyta</taxon>
        <taxon>Florideophyceae</taxon>
        <taxon>Rhodymeniophycidae</taxon>
        <taxon>Peyssonneliales</taxon>
        <taxon>Peyssonneliaceae</taxon>
        <taxon>Riquetophycus</taxon>
    </lineage>
</organism>
<evidence type="ECO:0000313" key="1">
    <source>
        <dbReference type="EMBL" id="AOM64534.1"/>
    </source>
</evidence>
<name>A0A1C9C834_9FLOR</name>
<keyword evidence="1" id="KW-0934">Plastid</keyword>
<accession>A0A1C9C834</accession>
<dbReference type="AlphaFoldDB" id="A0A1C9C834"/>